<dbReference type="RefSeq" id="WP_123206750.1">
    <property type="nucleotide sequence ID" value="NZ_RBEE01000042.1"/>
</dbReference>
<feature type="domain" description="Glycosyl transferase family 25" evidence="1">
    <location>
        <begin position="6"/>
        <end position="127"/>
    </location>
</feature>
<protein>
    <submittedName>
        <fullName evidence="2">Glycosyltransferase family 25 protein</fullName>
    </submittedName>
</protein>
<organism evidence="2 3">
    <name type="scientific">Pedobacter jejuensis</name>
    <dbReference type="NCBI Taxonomy" id="1268550"/>
    <lineage>
        <taxon>Bacteria</taxon>
        <taxon>Pseudomonadati</taxon>
        <taxon>Bacteroidota</taxon>
        <taxon>Sphingobacteriia</taxon>
        <taxon>Sphingobacteriales</taxon>
        <taxon>Sphingobacteriaceae</taxon>
        <taxon>Pedobacter</taxon>
    </lineage>
</organism>
<dbReference type="AlphaFoldDB" id="A0A3N0BPZ5"/>
<dbReference type="CDD" id="cd06532">
    <property type="entry name" value="Glyco_transf_25"/>
    <property type="match status" value="1"/>
</dbReference>
<reference evidence="2 3" key="1">
    <citation type="submission" date="2018-10" db="EMBL/GenBank/DDBJ databases">
        <title>Genome sequencing of Pedobacter jejuensis TNB23.</title>
        <authorList>
            <person name="Cho Y.-J."/>
            <person name="Cho A."/>
            <person name="Kim O.-S."/>
        </authorList>
    </citation>
    <scope>NUCLEOTIDE SEQUENCE [LARGE SCALE GENOMIC DNA]</scope>
    <source>
        <strain evidence="2 3">TNB23</strain>
    </source>
</reference>
<accession>A0A3N0BPZ5</accession>
<name>A0A3N0BPZ5_9SPHI</name>
<dbReference type="Pfam" id="PF01755">
    <property type="entry name" value="Glyco_transf_25"/>
    <property type="match status" value="1"/>
</dbReference>
<dbReference type="OrthoDB" id="881563at2"/>
<gene>
    <name evidence="2" type="ORF">D7004_15515</name>
</gene>
<proteinExistence type="predicted"/>
<dbReference type="EMBL" id="RBEE01000042">
    <property type="protein sequence ID" value="RNL51128.1"/>
    <property type="molecule type" value="Genomic_DNA"/>
</dbReference>
<evidence type="ECO:0000313" key="3">
    <source>
        <dbReference type="Proteomes" id="UP000274046"/>
    </source>
</evidence>
<dbReference type="Proteomes" id="UP000274046">
    <property type="component" value="Unassembled WGS sequence"/>
</dbReference>
<evidence type="ECO:0000313" key="2">
    <source>
        <dbReference type="EMBL" id="RNL51128.1"/>
    </source>
</evidence>
<dbReference type="GO" id="GO:0016740">
    <property type="term" value="F:transferase activity"/>
    <property type="evidence" value="ECO:0007669"/>
    <property type="project" value="UniProtKB-KW"/>
</dbReference>
<evidence type="ECO:0000259" key="1">
    <source>
        <dbReference type="Pfam" id="PF01755"/>
    </source>
</evidence>
<comment type="caution">
    <text evidence="2">The sequence shown here is derived from an EMBL/GenBank/DDBJ whole genome shotgun (WGS) entry which is preliminary data.</text>
</comment>
<keyword evidence="3" id="KW-1185">Reference proteome</keyword>
<dbReference type="InterPro" id="IPR002654">
    <property type="entry name" value="Glyco_trans_25"/>
</dbReference>
<sequence length="229" mass="26437">MLSDFDQIYLINLKRRPDRLSQWFLDNGHLSKNLKNFQIFDAIDGKNADLTDWRFGAGAYGCMMSHLGVLEDAKKNNYQTILVLEDDFIFNTNFETEFLLGMQELPSNWHMLYLFSTDFSESSRYSSALNKCCSTLSTVAYCVNSDIFDLLISALQIKAREVDVVYAHLHFLINAYKFRTNICAIFDGFSDVEDREVKSNPKPNRPLHKIVLSKLLKQIKSITKYIATK</sequence>
<keyword evidence="2" id="KW-0808">Transferase</keyword>